<feature type="region of interest" description="Disordered" evidence="1">
    <location>
        <begin position="691"/>
        <end position="741"/>
    </location>
</feature>
<organism evidence="2 3">
    <name type="scientific">Symbiodinium natans</name>
    <dbReference type="NCBI Taxonomy" id="878477"/>
    <lineage>
        <taxon>Eukaryota</taxon>
        <taxon>Sar</taxon>
        <taxon>Alveolata</taxon>
        <taxon>Dinophyceae</taxon>
        <taxon>Suessiales</taxon>
        <taxon>Symbiodiniaceae</taxon>
        <taxon>Symbiodinium</taxon>
    </lineage>
</organism>
<evidence type="ECO:0000313" key="2">
    <source>
        <dbReference type="EMBL" id="CAE7484898.1"/>
    </source>
</evidence>
<keyword evidence="3" id="KW-1185">Reference proteome</keyword>
<dbReference type="AlphaFoldDB" id="A0A812SQG1"/>
<proteinExistence type="predicted"/>
<feature type="compositionally biased region" description="Basic and acidic residues" evidence="1">
    <location>
        <begin position="276"/>
        <end position="292"/>
    </location>
</feature>
<evidence type="ECO:0000313" key="3">
    <source>
        <dbReference type="Proteomes" id="UP000604046"/>
    </source>
</evidence>
<feature type="compositionally biased region" description="Basic and acidic residues" evidence="1">
    <location>
        <begin position="708"/>
        <end position="741"/>
    </location>
</feature>
<accession>A0A812SQG1</accession>
<feature type="region of interest" description="Disordered" evidence="1">
    <location>
        <begin position="268"/>
        <end position="314"/>
    </location>
</feature>
<gene>
    <name evidence="2" type="primary">tmcA</name>
    <name evidence="2" type="ORF">SNAT2548_LOCUS27206</name>
</gene>
<name>A0A812SQG1_9DINO</name>
<dbReference type="EMBL" id="CAJNDS010002459">
    <property type="protein sequence ID" value="CAE7484898.1"/>
    <property type="molecule type" value="Genomic_DNA"/>
</dbReference>
<dbReference type="SUPFAM" id="SSF82708">
    <property type="entry name" value="R3H domain"/>
    <property type="match status" value="1"/>
</dbReference>
<dbReference type="Gene3D" id="3.30.1370.50">
    <property type="entry name" value="R3H-like domain"/>
    <property type="match status" value="1"/>
</dbReference>
<reference evidence="2" key="1">
    <citation type="submission" date="2021-02" db="EMBL/GenBank/DDBJ databases">
        <authorList>
            <person name="Dougan E. K."/>
            <person name="Rhodes N."/>
            <person name="Thang M."/>
            <person name="Chan C."/>
        </authorList>
    </citation>
    <scope>NUCLEOTIDE SEQUENCE</scope>
</reference>
<sequence length="854" mass="94062">MIRVTIVSISGAESSLTMGILRGLQVSYDPIGRYEVGYEANTRGVSLYLVTCSGSRHLWQVPCDSEVEMPATELQTDQTVLHAAGKPEEVHEEEKEEEEEEVLPFGATTQPPMHEADAVRVPESLLEALTTPASELDLHTLDSTDAEAVLQQDELNQDLKRLNLAGIDALAYILMVKHGSLKRAFDWFDTHRKGKFSHVAWATGMILLRINLETLTGMKPSQVFNMMDGNPQNGFVSRKEWTRFFEALEEGRLAELLEKAAKEQGTIAERVKRRASKLEAERPPPEKPEKPKRGGRRPSAAIASNLVPPADNSAGDALAQEEELFRKRARQALNALGPGDALTFASDTFTKWQTDELSRQKVLSPAALQVPGLLLPEEKCDIVEAGLLWIPSAEVADEMGLWVLSNESDTMSKSKARIGHSNTMALNTSALGGDSAAIVVCNLHNFANEAGDQLKKLKGTHGHLEFPKDLTRTQRFVVHALAAEQELTTLSEGFAGERRLVAYDLGDFAENLRRILQDIGPGETKTLSEKLTAAQRQLVYTMASDMDLSVSGTANSGLQVCNLQQFKAQVHDQLLHLHDGAVVDFGTTLSEEERKVVHETSAALGLTTQTQGRARLLRVANLREFLDAARARFKALKEPEEKLTFGPGLTAMQLAALEELATEAGLRFARRSSADGVTLVVSKAEIPHLGDVEDARSSKGPAGPIPNPDKEASGGETRVHDPEAGHESHAAEEDFDPPARERDSQVSLISEVFEAYSSGNHRGQRTFLRFSDLREFAEDLRELLPEVRKTFHRFTGELENIYDDTQQLQCDMGDHSAKGLTLRFFQVFIQKVIRRLGPSIVGVLCALVDGRDRV</sequence>
<dbReference type="InterPro" id="IPR036867">
    <property type="entry name" value="R3H_dom_sf"/>
</dbReference>
<evidence type="ECO:0000256" key="1">
    <source>
        <dbReference type="SAM" id="MobiDB-lite"/>
    </source>
</evidence>
<protein>
    <submittedName>
        <fullName evidence="2">TmcA protein</fullName>
    </submittedName>
</protein>
<comment type="caution">
    <text evidence="2">The sequence shown here is derived from an EMBL/GenBank/DDBJ whole genome shotgun (WGS) entry which is preliminary data.</text>
</comment>
<dbReference type="GO" id="GO:0003676">
    <property type="term" value="F:nucleic acid binding"/>
    <property type="evidence" value="ECO:0007669"/>
    <property type="project" value="InterPro"/>
</dbReference>
<dbReference type="Proteomes" id="UP000604046">
    <property type="component" value="Unassembled WGS sequence"/>
</dbReference>
<dbReference type="OrthoDB" id="424466at2759"/>